<keyword evidence="3" id="KW-1185">Reference proteome</keyword>
<keyword evidence="1" id="KW-0732">Signal</keyword>
<feature type="chain" id="PRO_5045246174" description="Transporter" evidence="1">
    <location>
        <begin position="24"/>
        <end position="233"/>
    </location>
</feature>
<reference evidence="2 3" key="1">
    <citation type="submission" date="2020-08" db="EMBL/GenBank/DDBJ databases">
        <title>Functional genomics of gut bacteria from endangered species of beetles.</title>
        <authorList>
            <person name="Carlos-Shanley C."/>
        </authorList>
    </citation>
    <scope>NUCLEOTIDE SEQUENCE [LARGE SCALE GENOMIC DNA]</scope>
    <source>
        <strain evidence="2 3">S00124</strain>
    </source>
</reference>
<protein>
    <recommendedName>
        <fullName evidence="4">Transporter</fullName>
    </recommendedName>
</protein>
<evidence type="ECO:0000313" key="3">
    <source>
        <dbReference type="Proteomes" id="UP000562492"/>
    </source>
</evidence>
<sequence>MRWTPWMHGLVAAVCTAPLMAHAARPMNTDDARVVDDKSCQLESWAKRTDGHTELWAQPACNFTGNLEVTLGGAWTREDGGMRRSAQLIQGKTLFKPLETNGWGYGLAVGVSRDPRPGSGGGHDTYAYVPASFSFADDRLVLHTNVGWLREQGTHNNRLTWGLGSETQLSDTNWLVAETYRQGVGKPYYQVGLRHWLVPDRVQVDATYGNRFGGEGGHWVSIGLRLLSPKFLP</sequence>
<feature type="signal peptide" evidence="1">
    <location>
        <begin position="1"/>
        <end position="23"/>
    </location>
</feature>
<organism evidence="2 3">
    <name type="scientific">Comamonas odontotermitis</name>
    <dbReference type="NCBI Taxonomy" id="379895"/>
    <lineage>
        <taxon>Bacteria</taxon>
        <taxon>Pseudomonadati</taxon>
        <taxon>Pseudomonadota</taxon>
        <taxon>Betaproteobacteria</taxon>
        <taxon>Burkholderiales</taxon>
        <taxon>Comamonadaceae</taxon>
        <taxon>Comamonas</taxon>
    </lineage>
</organism>
<dbReference type="Proteomes" id="UP000562492">
    <property type="component" value="Unassembled WGS sequence"/>
</dbReference>
<accession>A0ABR6RD40</accession>
<comment type="caution">
    <text evidence="2">The sequence shown here is derived from an EMBL/GenBank/DDBJ whole genome shotgun (WGS) entry which is preliminary data.</text>
</comment>
<evidence type="ECO:0008006" key="4">
    <source>
        <dbReference type="Google" id="ProtNLM"/>
    </source>
</evidence>
<proteinExistence type="predicted"/>
<dbReference type="RefSeq" id="WP_221452001.1">
    <property type="nucleotide sequence ID" value="NZ_JACHKZ010000005.1"/>
</dbReference>
<evidence type="ECO:0000313" key="2">
    <source>
        <dbReference type="EMBL" id="MBB6577061.1"/>
    </source>
</evidence>
<gene>
    <name evidence="2" type="ORF">HNP33_001112</name>
</gene>
<dbReference type="EMBL" id="JACHKZ010000005">
    <property type="protein sequence ID" value="MBB6577061.1"/>
    <property type="molecule type" value="Genomic_DNA"/>
</dbReference>
<name>A0ABR6RD40_9BURK</name>
<evidence type="ECO:0000256" key="1">
    <source>
        <dbReference type="SAM" id="SignalP"/>
    </source>
</evidence>